<gene>
    <name evidence="1" type="ORF">HF295_02610</name>
</gene>
<protein>
    <submittedName>
        <fullName evidence="1">Uncharacterized protein</fullName>
    </submittedName>
</protein>
<dbReference type="Proteomes" id="UP000512167">
    <property type="component" value="Chromosome"/>
</dbReference>
<reference evidence="1 2" key="1">
    <citation type="submission" date="2020-04" db="EMBL/GenBank/DDBJ databases">
        <authorList>
            <person name="Zheng R.K."/>
            <person name="Sun C.M."/>
        </authorList>
    </citation>
    <scope>NUCLEOTIDE SEQUENCE [LARGE SCALE GENOMIC DNA]</scope>
    <source>
        <strain evidence="2">zrk29</strain>
    </source>
</reference>
<dbReference type="KEGG" id="tbk:HF295_02610"/>
<sequence>MERFNRRIDHRKFREELEKRTFDYLETNSLKYFGSTSSIRYNIKLSDKSSVNDFISSKSPVFDGMVQNINGVYFIEVLFLSNPSISIMYFERFYYMLNKVILFSKRNNVPSSLLLVLRYVDEKLTPVVKQRFYRDFDYALESGLLRIEWLKVDENELNEFIMSD</sequence>
<proteinExistence type="predicted"/>
<dbReference type="RefSeq" id="WP_312032293.1">
    <property type="nucleotide sequence ID" value="NZ_CP051151.1"/>
</dbReference>
<accession>A0A7L6N5G0</accession>
<keyword evidence="2" id="KW-1185">Reference proteome</keyword>
<name>A0A7L6N5G0_9MOLU</name>
<organism evidence="1 2">
    <name type="scientific">Hujiaoplasma nucleasis</name>
    <dbReference type="NCBI Taxonomy" id="2725268"/>
    <lineage>
        <taxon>Bacteria</taxon>
        <taxon>Bacillati</taxon>
        <taxon>Mycoplasmatota</taxon>
        <taxon>Mollicutes</taxon>
        <taxon>Candidatus Izemoplasmatales</taxon>
        <taxon>Hujiaoplasmataceae</taxon>
        <taxon>Hujiaoplasma</taxon>
    </lineage>
</organism>
<evidence type="ECO:0000313" key="1">
    <source>
        <dbReference type="EMBL" id="QLY39809.1"/>
    </source>
</evidence>
<dbReference type="AlphaFoldDB" id="A0A7L6N5G0"/>
<dbReference type="EMBL" id="CP051151">
    <property type="protein sequence ID" value="QLY39809.1"/>
    <property type="molecule type" value="Genomic_DNA"/>
</dbReference>
<evidence type="ECO:0000313" key="2">
    <source>
        <dbReference type="Proteomes" id="UP000512167"/>
    </source>
</evidence>